<feature type="binding site" evidence="6">
    <location>
        <position position="29"/>
    </location>
    <ligand>
        <name>(6S)-5-formyl-5,6,7,8-tetrahydrofolate</name>
        <dbReference type="ChEBI" id="CHEBI:57457"/>
    </ligand>
</feature>
<dbReference type="HAMAP" id="MF_00379">
    <property type="entry name" value="GTPase_MnmE"/>
    <property type="match status" value="1"/>
</dbReference>
<keyword evidence="6 10" id="KW-0378">Hydrolase</keyword>
<comment type="caution">
    <text evidence="6">Lacks conserved residue(s) required for the propagation of feature annotation.</text>
</comment>
<keyword evidence="4 6" id="KW-0630">Potassium</keyword>
<dbReference type="SUPFAM" id="SSF116878">
    <property type="entry name" value="TrmE connector domain"/>
    <property type="match status" value="1"/>
</dbReference>
<dbReference type="PANTHER" id="PTHR42714">
    <property type="entry name" value="TRNA MODIFICATION GTPASE GTPBP3"/>
    <property type="match status" value="1"/>
</dbReference>
<dbReference type="InterPro" id="IPR005225">
    <property type="entry name" value="Small_GTP-bd"/>
</dbReference>
<evidence type="ECO:0000256" key="2">
    <source>
        <dbReference type="ARBA" id="ARBA00022694"/>
    </source>
</evidence>
<keyword evidence="3 6" id="KW-0547">Nucleotide-binding</keyword>
<dbReference type="Pfam" id="PF12631">
    <property type="entry name" value="MnmE_helical"/>
    <property type="match status" value="1"/>
</dbReference>
<keyword evidence="6" id="KW-0460">Magnesium</keyword>
<comment type="subcellular location">
    <subcellularLocation>
        <location evidence="6">Cytoplasm</location>
    </subcellularLocation>
</comment>
<comment type="function">
    <text evidence="6">Exhibits a very high intrinsic GTPase hydrolysis rate. Involved in the addition of a carboxymethylaminomethyl (cmnm) group at the wobble position (U34) of certain tRNAs, forming tRNA-cmnm(5)s(2)U34.</text>
</comment>
<dbReference type="Pfam" id="PF01926">
    <property type="entry name" value="MMR_HSR1"/>
    <property type="match status" value="1"/>
</dbReference>
<evidence type="ECO:0000256" key="6">
    <source>
        <dbReference type="HAMAP-Rule" id="MF_00379"/>
    </source>
</evidence>
<keyword evidence="6" id="KW-0963">Cytoplasm</keyword>
<keyword evidence="2 6" id="KW-0819">tRNA processing</keyword>
<dbReference type="EMBL" id="CP036272">
    <property type="protein sequence ID" value="QDT62761.1"/>
    <property type="molecule type" value="Genomic_DNA"/>
</dbReference>
<dbReference type="Pfam" id="PF10396">
    <property type="entry name" value="TrmE_N"/>
    <property type="match status" value="1"/>
</dbReference>
<evidence type="ECO:0000259" key="7">
    <source>
        <dbReference type="Pfam" id="PF01926"/>
    </source>
</evidence>
<comment type="cofactor">
    <cofactor evidence="6">
        <name>K(+)</name>
        <dbReference type="ChEBI" id="CHEBI:29103"/>
    </cofactor>
    <text evidence="6">Binds 1 potassium ion per subunit.</text>
</comment>
<evidence type="ECO:0000313" key="11">
    <source>
        <dbReference type="Proteomes" id="UP000315003"/>
    </source>
</evidence>
<dbReference type="RefSeq" id="WP_145277742.1">
    <property type="nucleotide sequence ID" value="NZ_CP036272.1"/>
</dbReference>
<feature type="binding site" evidence="6">
    <location>
        <begin position="252"/>
        <end position="258"/>
    </location>
    <ligand>
        <name>GTP</name>
        <dbReference type="ChEBI" id="CHEBI:37565"/>
    </ligand>
</feature>
<keyword evidence="5 6" id="KW-0342">GTP-binding</keyword>
<dbReference type="CDD" id="cd14858">
    <property type="entry name" value="TrmE_N"/>
    <property type="match status" value="1"/>
</dbReference>
<comment type="similarity">
    <text evidence="1 6">Belongs to the TRAFAC class TrmE-Era-EngA-EngB-Septin-like GTPase superfamily. TrmE GTPase family.</text>
</comment>
<feature type="binding site" evidence="6">
    <location>
        <position position="127"/>
    </location>
    <ligand>
        <name>(6S)-5-formyl-5,6,7,8-tetrahydrofolate</name>
        <dbReference type="ChEBI" id="CHEBI:57457"/>
    </ligand>
</feature>
<dbReference type="InterPro" id="IPR027266">
    <property type="entry name" value="TrmE/GcvT-like"/>
</dbReference>
<evidence type="ECO:0000259" key="8">
    <source>
        <dbReference type="Pfam" id="PF10396"/>
    </source>
</evidence>
<comment type="subunit">
    <text evidence="6">Homodimer. Heterotetramer of two MnmE and two MnmG subunits.</text>
</comment>
<keyword evidence="6" id="KW-0479">Metal-binding</keyword>
<dbReference type="InterPro" id="IPR018948">
    <property type="entry name" value="GTP-bd_TrmE_N"/>
</dbReference>
<dbReference type="InterPro" id="IPR006073">
    <property type="entry name" value="GTP-bd"/>
</dbReference>
<dbReference type="EC" id="3.6.-.-" evidence="6"/>
<evidence type="ECO:0000313" key="10">
    <source>
        <dbReference type="EMBL" id="QDT62761.1"/>
    </source>
</evidence>
<dbReference type="SUPFAM" id="SSF52540">
    <property type="entry name" value="P-loop containing nucleoside triphosphate hydrolases"/>
    <property type="match status" value="1"/>
</dbReference>
<name>A0A517T353_9BACT</name>
<dbReference type="Gene3D" id="1.20.120.430">
    <property type="entry name" value="tRNA modification GTPase MnmE domain 2"/>
    <property type="match status" value="1"/>
</dbReference>
<dbReference type="GO" id="GO:0002098">
    <property type="term" value="P:tRNA wobble uridine modification"/>
    <property type="evidence" value="ECO:0007669"/>
    <property type="project" value="TreeGrafter"/>
</dbReference>
<dbReference type="Proteomes" id="UP000315003">
    <property type="component" value="Chromosome"/>
</dbReference>
<dbReference type="InterPro" id="IPR025867">
    <property type="entry name" value="MnmE_helical"/>
</dbReference>
<dbReference type="SUPFAM" id="SSF103025">
    <property type="entry name" value="Folate-binding domain"/>
    <property type="match status" value="1"/>
</dbReference>
<dbReference type="GO" id="GO:0046872">
    <property type="term" value="F:metal ion binding"/>
    <property type="evidence" value="ECO:0007669"/>
    <property type="project" value="UniProtKB-KW"/>
</dbReference>
<dbReference type="Gene3D" id="3.40.50.300">
    <property type="entry name" value="P-loop containing nucleotide triphosphate hydrolases"/>
    <property type="match status" value="1"/>
</dbReference>
<evidence type="ECO:0000256" key="4">
    <source>
        <dbReference type="ARBA" id="ARBA00022958"/>
    </source>
</evidence>
<proteinExistence type="inferred from homology"/>
<feature type="binding site" evidence="6">
    <location>
        <begin position="233"/>
        <end position="238"/>
    </location>
    <ligand>
        <name>GTP</name>
        <dbReference type="ChEBI" id="CHEBI:37565"/>
    </ligand>
</feature>
<feature type="binding site" evidence="6">
    <location>
        <position position="258"/>
    </location>
    <ligand>
        <name>Mg(2+)</name>
        <dbReference type="ChEBI" id="CHEBI:18420"/>
    </ligand>
</feature>
<keyword evidence="11" id="KW-1185">Reference proteome</keyword>
<accession>A0A517T353</accession>
<feature type="binding site" evidence="6">
    <location>
        <position position="237"/>
    </location>
    <ligand>
        <name>Mg(2+)</name>
        <dbReference type="ChEBI" id="CHEBI:18420"/>
    </ligand>
</feature>
<dbReference type="InterPro" id="IPR027368">
    <property type="entry name" value="MnmE_dom2"/>
</dbReference>
<dbReference type="PANTHER" id="PTHR42714:SF2">
    <property type="entry name" value="TRNA MODIFICATION GTPASE GTPBP3, MITOCHONDRIAL"/>
    <property type="match status" value="1"/>
</dbReference>
<dbReference type="InterPro" id="IPR027417">
    <property type="entry name" value="P-loop_NTPase"/>
</dbReference>
<feature type="domain" description="G" evidence="7">
    <location>
        <begin position="225"/>
        <end position="333"/>
    </location>
</feature>
<evidence type="ECO:0000256" key="1">
    <source>
        <dbReference type="ARBA" id="ARBA00011043"/>
    </source>
</evidence>
<feature type="domain" description="GTP-binding protein TrmE N-terminal" evidence="8">
    <location>
        <begin position="12"/>
        <end position="127"/>
    </location>
</feature>
<dbReference type="AlphaFoldDB" id="A0A517T353"/>
<evidence type="ECO:0000256" key="5">
    <source>
        <dbReference type="ARBA" id="ARBA00023134"/>
    </source>
</evidence>
<feature type="binding site" evidence="6">
    <location>
        <position position="468"/>
    </location>
    <ligand>
        <name>(6S)-5-formyl-5,6,7,8-tetrahydrofolate</name>
        <dbReference type="ChEBI" id="CHEBI:57457"/>
    </ligand>
</feature>
<dbReference type="NCBIfam" id="TIGR00231">
    <property type="entry name" value="small_GTP"/>
    <property type="match status" value="1"/>
</dbReference>
<dbReference type="OrthoDB" id="9805918at2"/>
<dbReference type="GO" id="GO:0005829">
    <property type="term" value="C:cytosol"/>
    <property type="evidence" value="ECO:0007669"/>
    <property type="project" value="TreeGrafter"/>
</dbReference>
<evidence type="ECO:0000259" key="9">
    <source>
        <dbReference type="Pfam" id="PF12631"/>
    </source>
</evidence>
<gene>
    <name evidence="10" type="primary">mnmE_2</name>
    <name evidence="6" type="synonym">mnmE</name>
    <name evidence="6" type="synonym">trmE</name>
    <name evidence="10" type="ORF">SV7mr_53120</name>
</gene>
<feature type="binding site" evidence="6">
    <location>
        <position position="88"/>
    </location>
    <ligand>
        <name>(6S)-5-formyl-5,6,7,8-tetrahydrofolate</name>
        <dbReference type="ChEBI" id="CHEBI:57457"/>
    </ligand>
</feature>
<dbReference type="GO" id="GO:0003924">
    <property type="term" value="F:GTPase activity"/>
    <property type="evidence" value="ECO:0007669"/>
    <property type="project" value="UniProtKB-UniRule"/>
</dbReference>
<protein>
    <recommendedName>
        <fullName evidence="6">tRNA modification GTPase MnmE</fullName>
        <ecNumber evidence="6">3.6.-.-</ecNumber>
    </recommendedName>
</protein>
<dbReference type="Gene3D" id="3.30.1360.120">
    <property type="entry name" value="Probable tRNA modification gtpase trme, domain 1"/>
    <property type="match status" value="1"/>
</dbReference>
<dbReference type="GO" id="GO:0030488">
    <property type="term" value="P:tRNA methylation"/>
    <property type="evidence" value="ECO:0007669"/>
    <property type="project" value="TreeGrafter"/>
</dbReference>
<evidence type="ECO:0000256" key="3">
    <source>
        <dbReference type="ARBA" id="ARBA00022741"/>
    </source>
</evidence>
<reference evidence="10 11" key="1">
    <citation type="submission" date="2019-02" db="EMBL/GenBank/DDBJ databases">
        <title>Deep-cultivation of Planctomycetes and their phenomic and genomic characterization uncovers novel biology.</title>
        <authorList>
            <person name="Wiegand S."/>
            <person name="Jogler M."/>
            <person name="Boedeker C."/>
            <person name="Pinto D."/>
            <person name="Vollmers J."/>
            <person name="Rivas-Marin E."/>
            <person name="Kohn T."/>
            <person name="Peeters S.H."/>
            <person name="Heuer A."/>
            <person name="Rast P."/>
            <person name="Oberbeckmann S."/>
            <person name="Bunk B."/>
            <person name="Jeske O."/>
            <person name="Meyerdierks A."/>
            <person name="Storesund J.E."/>
            <person name="Kallscheuer N."/>
            <person name="Luecker S."/>
            <person name="Lage O.M."/>
            <person name="Pohl T."/>
            <person name="Merkel B.J."/>
            <person name="Hornburger P."/>
            <person name="Mueller R.-W."/>
            <person name="Bruemmer F."/>
            <person name="Labrenz M."/>
            <person name="Spormann A.M."/>
            <person name="Op den Camp H."/>
            <person name="Overmann J."/>
            <person name="Amann R."/>
            <person name="Jetten M.S.M."/>
            <person name="Mascher T."/>
            <person name="Medema M.H."/>
            <person name="Devos D.P."/>
            <person name="Kaster A.-K."/>
            <person name="Ovreas L."/>
            <person name="Rohde M."/>
            <person name="Galperin M.Y."/>
            <person name="Jogler C."/>
        </authorList>
    </citation>
    <scope>NUCLEOTIDE SEQUENCE [LARGE SCALE GENOMIC DNA]</scope>
    <source>
        <strain evidence="10 11">SV_7m_r</strain>
    </source>
</reference>
<feature type="binding site" evidence="6">
    <location>
        <begin position="277"/>
        <end position="280"/>
    </location>
    <ligand>
        <name>GTP</name>
        <dbReference type="ChEBI" id="CHEBI:37565"/>
    </ligand>
</feature>
<feature type="domain" description="MnmE helical" evidence="9">
    <location>
        <begin position="130"/>
        <end position="465"/>
    </location>
</feature>
<dbReference type="GO" id="GO:0005525">
    <property type="term" value="F:GTP binding"/>
    <property type="evidence" value="ECO:0007669"/>
    <property type="project" value="UniProtKB-UniRule"/>
</dbReference>
<organism evidence="10 11">
    <name type="scientific">Stieleria bergensis</name>
    <dbReference type="NCBI Taxonomy" id="2528025"/>
    <lineage>
        <taxon>Bacteria</taxon>
        <taxon>Pseudomonadati</taxon>
        <taxon>Planctomycetota</taxon>
        <taxon>Planctomycetia</taxon>
        <taxon>Pirellulales</taxon>
        <taxon>Pirellulaceae</taxon>
        <taxon>Stieleria</taxon>
    </lineage>
</organism>
<dbReference type="InterPro" id="IPR004520">
    <property type="entry name" value="GTPase_MnmE"/>
</dbReference>
<sequence>MPLSNVLDVDDTIVAIGTPSSPAVRGAVRISGPQSMHVARVLGVQPTNERLAHQVDAEIDLGAPLGSLPVQALLWPTGRSYTGQPSMEIHTIGSLPILQAVVQQATRKGCRAARPGEFTLRAFLAGRLDLTQAEAVLGVIDAEGRQSLDHALRQLAGNLSQPIESLRSELLDLMADVEAGLDFVDEDIQFISDHDLVSRLLVVKDAVQSTQQQLTSRGRAVASWTVALRGLPNAGKSRLINALADQEVAIVADVAGTTRDVVAVSTTVGPYDVTLVDTAGIESVEGESAEQQIAQQAQRHAARAGSDAQIRLWCVDWQDPDRQAIVDRLTELAAEKRRSSIDLWVATKGDLLSATELYSLEQDQHWTVTSSQSGLGVDHLRGLIQQAIEKLDASSGNAVASTAARCGDSLAAAQVAIDTAIHLVRGQDGHEYVCSELRLAAAALGEVTGAVYNDDILDRVFSRFCIGK</sequence>